<dbReference type="InterPro" id="IPR017853">
    <property type="entry name" value="GH"/>
</dbReference>
<dbReference type="InterPro" id="IPR008979">
    <property type="entry name" value="Galactose-bd-like_sf"/>
</dbReference>
<dbReference type="InterPro" id="IPR032312">
    <property type="entry name" value="LacZ_4"/>
</dbReference>
<dbReference type="Pfam" id="PF00703">
    <property type="entry name" value="Glyco_hydro_2"/>
    <property type="match status" value="1"/>
</dbReference>
<dbReference type="Pfam" id="PF02929">
    <property type="entry name" value="Bgal_small_N"/>
    <property type="match status" value="1"/>
</dbReference>
<dbReference type="InterPro" id="IPR050347">
    <property type="entry name" value="Bact_Beta-galactosidase"/>
</dbReference>
<proteinExistence type="inferred from homology"/>
<gene>
    <name evidence="13" type="ORF">KLA_02185</name>
</gene>
<keyword evidence="11" id="KW-0732">Signal</keyword>
<dbReference type="InterPro" id="IPR006104">
    <property type="entry name" value="Glyco_hydro_2_N"/>
</dbReference>
<name>A0ABN0RTS1_9FLAO</name>
<dbReference type="SUPFAM" id="SSF49785">
    <property type="entry name" value="Galactose-binding domain-like"/>
    <property type="match status" value="1"/>
</dbReference>
<keyword evidence="14" id="KW-1185">Reference proteome</keyword>
<dbReference type="EMBL" id="ARZX01000001">
    <property type="protein sequence ID" value="EWH15330.1"/>
    <property type="molecule type" value="Genomic_DNA"/>
</dbReference>
<dbReference type="InterPro" id="IPR023230">
    <property type="entry name" value="Glyco_hydro_2_CS"/>
</dbReference>
<evidence type="ECO:0000313" key="13">
    <source>
        <dbReference type="EMBL" id="EWH15330.1"/>
    </source>
</evidence>
<evidence type="ECO:0000256" key="3">
    <source>
        <dbReference type="ARBA" id="ARBA00007401"/>
    </source>
</evidence>
<dbReference type="InterPro" id="IPR036156">
    <property type="entry name" value="Beta-gal/glucu_dom_sf"/>
</dbReference>
<evidence type="ECO:0000256" key="1">
    <source>
        <dbReference type="ARBA" id="ARBA00001412"/>
    </source>
</evidence>
<dbReference type="Gene3D" id="2.60.40.10">
    <property type="entry name" value="Immunoglobulins"/>
    <property type="match status" value="2"/>
</dbReference>
<dbReference type="Pfam" id="PF16353">
    <property type="entry name" value="LacZ_4"/>
    <property type="match status" value="1"/>
</dbReference>
<organism evidence="13 14">
    <name type="scientific">Cellulophaga geojensis KL-A</name>
    <dbReference type="NCBI Taxonomy" id="1328323"/>
    <lineage>
        <taxon>Bacteria</taxon>
        <taxon>Pseudomonadati</taxon>
        <taxon>Bacteroidota</taxon>
        <taxon>Flavobacteriia</taxon>
        <taxon>Flavobacteriales</taxon>
        <taxon>Flavobacteriaceae</taxon>
        <taxon>Cellulophaga</taxon>
    </lineage>
</organism>
<comment type="similarity">
    <text evidence="3 10">Belongs to the glycosyl hydrolase 2 family.</text>
</comment>
<dbReference type="InterPro" id="IPR013783">
    <property type="entry name" value="Ig-like_fold"/>
</dbReference>
<accession>A0ABN0RTS1</accession>
<dbReference type="RefSeq" id="WP_034643271.1">
    <property type="nucleotide sequence ID" value="NZ_ARZX01000001.1"/>
</dbReference>
<dbReference type="GO" id="GO:0016787">
    <property type="term" value="F:hydrolase activity"/>
    <property type="evidence" value="ECO:0007669"/>
    <property type="project" value="UniProtKB-KW"/>
</dbReference>
<evidence type="ECO:0000256" key="4">
    <source>
        <dbReference type="ARBA" id="ARBA00011245"/>
    </source>
</evidence>
<feature type="chain" id="PRO_5045630944" description="Beta-galactosidase" evidence="11">
    <location>
        <begin position="21"/>
        <end position="1076"/>
    </location>
</feature>
<dbReference type="InterPro" id="IPR014718">
    <property type="entry name" value="GH-type_carb-bd"/>
</dbReference>
<dbReference type="EC" id="3.2.1.23" evidence="5 10"/>
<protein>
    <recommendedName>
        <fullName evidence="5 10">Beta-galactosidase</fullName>
        <ecNumber evidence="5 10">3.2.1.23</ecNumber>
    </recommendedName>
    <alternativeName>
        <fullName evidence="9 10">Lactase</fullName>
    </alternativeName>
</protein>
<dbReference type="PRINTS" id="PR00132">
    <property type="entry name" value="GLHYDRLASE2"/>
</dbReference>
<feature type="domain" description="Beta galactosidase small chain/" evidence="12">
    <location>
        <begin position="804"/>
        <end position="1073"/>
    </location>
</feature>
<feature type="signal peptide" evidence="11">
    <location>
        <begin position="1"/>
        <end position="20"/>
    </location>
</feature>
<dbReference type="Gene3D" id="2.60.120.260">
    <property type="entry name" value="Galactose-binding domain-like"/>
    <property type="match status" value="1"/>
</dbReference>
<evidence type="ECO:0000256" key="5">
    <source>
        <dbReference type="ARBA" id="ARBA00012756"/>
    </source>
</evidence>
<evidence type="ECO:0000256" key="2">
    <source>
        <dbReference type="ARBA" id="ARBA00001913"/>
    </source>
</evidence>
<evidence type="ECO:0000256" key="8">
    <source>
        <dbReference type="ARBA" id="ARBA00023295"/>
    </source>
</evidence>
<evidence type="ECO:0000256" key="10">
    <source>
        <dbReference type="RuleBase" id="RU361154"/>
    </source>
</evidence>
<dbReference type="PANTHER" id="PTHR46323">
    <property type="entry name" value="BETA-GALACTOSIDASE"/>
    <property type="match status" value="1"/>
</dbReference>
<dbReference type="PANTHER" id="PTHR46323:SF2">
    <property type="entry name" value="BETA-GALACTOSIDASE"/>
    <property type="match status" value="1"/>
</dbReference>
<dbReference type="Pfam" id="PF02837">
    <property type="entry name" value="Glyco_hydro_2_N"/>
    <property type="match status" value="1"/>
</dbReference>
<dbReference type="InterPro" id="IPR004199">
    <property type="entry name" value="B-gal_small/dom_5"/>
</dbReference>
<evidence type="ECO:0000256" key="9">
    <source>
        <dbReference type="ARBA" id="ARBA00032230"/>
    </source>
</evidence>
<dbReference type="InterPro" id="IPR006103">
    <property type="entry name" value="Glyco_hydro_2_cat"/>
</dbReference>
<reference evidence="13 14" key="1">
    <citation type="journal article" date="2014" name="Genome Announc.">
        <title>Draft Genome Sequence of the Carrageenan-Degrading Bacterium Cellulophaga sp. Strain KL-A, Isolated from Decaying Marine Algae.</title>
        <authorList>
            <person name="Shan D."/>
            <person name="Ying J."/>
            <person name="Li X."/>
            <person name="Gao Z."/>
            <person name="Wei G."/>
            <person name="Shao Z."/>
        </authorList>
    </citation>
    <scope>NUCLEOTIDE SEQUENCE [LARGE SCALE GENOMIC DNA]</scope>
    <source>
        <strain evidence="13 14">KL-A</strain>
    </source>
</reference>
<dbReference type="Gene3D" id="2.70.98.10">
    <property type="match status" value="1"/>
</dbReference>
<dbReference type="SUPFAM" id="SSF49303">
    <property type="entry name" value="beta-Galactosidase/glucuronidase domain"/>
    <property type="match status" value="2"/>
</dbReference>
<evidence type="ECO:0000259" key="12">
    <source>
        <dbReference type="SMART" id="SM01038"/>
    </source>
</evidence>
<comment type="cofactor">
    <cofactor evidence="2">
        <name>Ca(2+)</name>
        <dbReference type="ChEBI" id="CHEBI:29108"/>
    </cofactor>
</comment>
<comment type="catalytic activity">
    <reaction evidence="1 10">
        <text>Hydrolysis of terminal non-reducing beta-D-galactose residues in beta-D-galactosides.</text>
        <dbReference type="EC" id="3.2.1.23"/>
    </reaction>
</comment>
<sequence length="1076" mass="122903">MKTNLTLLFLLVLLSKFASAQNNWENEHIYEVNKMEARVASYSYKNSTDALEGDRNKARVKSLNGIWKFKYTAKSTDRPTDFYAANFKGEDFANIPVPSNWELQGHGQPIYTNITYPFTPNIQDPNLKYGWRGPQPPIPPKIYRDNPVGSYYRDFKIPEEWKNQSVILHFGGVSSAFYVWVNGKKVGYSQDSRLAAEFDISAYINPNTTNRVAVQVFRWSDGSYLEDQDMWRLSGIHREVLLLAQPKIAINDFYIKTKFDANIEDAKLQIRPKVWIKENKTNLQNWTITAMLFNADKKEVLDKEISVPVSTVFNERWPARDITKFGLLEANIRMPNKWSAENPYLYTVVLNVKDPNGKIVESRSQKIGFRKVEFSKKNELLINGKVVKLMGVNRHDHHPTRGKALTREDLRKDVALIKQYNFNAVRTSHYPNDPYFIELCNEYGIYVMSEANIETHHLGSYIPQTPSWTAPILSRVYRMVERDKNNPSIISWSLGNESGTGPAFAAAAAWIKDYDSSRFIHYEGAQGDPNNPAYIENAGFTSNNWPSMANPTDPAYVDVISRMYPDHEQLINLANSPHINRPIVMCEYMHAMGNSMGGLGEFWDIIRAKPNLIGSFIWDMVDQGLEKKDPNGNIFYAYGGDFGDVPNDHNFCINGVFASDRTPNPHAWEAKYVFQPVAFEAVDLAKKKVRIINRFSTTNLDKYTIKWSVFENGKELESGELDSQDITASSSAIVTIPFKSNNLKSNSDYWLRLSAHEKTDRLWAKKGYLIAKEQLNIKTKKATSTYTSSSNNHITTLETDKTITVKGTKFSVSISKENGQLASYKTEGKEQVISPLKPNFYRPPIDNDIRGASNKVLKKGRQFWKNIIDSVKTTKVTISKKHEKFIEITSEQYISKKLSFKTSFTVYNDATVLISFSTQASKSLPTPIRIGLTMGVSKQLKNTSYYGNGPYENYSDRKRNSEIGEYHTKTDAMFTNYVMPQENGNRTETRWLKLTNNKKSGIAIIGMSEFSFSVWPYSSENIEQAKHPYELTPQNYYTLNIDYAQTGLGGTLSHLLPKYTLKSGEYNFQFLIQPLQ</sequence>
<dbReference type="SMART" id="SM01038">
    <property type="entry name" value="Bgal_small_N"/>
    <property type="match status" value="1"/>
</dbReference>
<comment type="subunit">
    <text evidence="4">Monomer.</text>
</comment>
<keyword evidence="7" id="KW-0106">Calcium</keyword>
<keyword evidence="8 10" id="KW-0326">Glycosidase</keyword>
<dbReference type="SUPFAM" id="SSF74650">
    <property type="entry name" value="Galactose mutarotase-like"/>
    <property type="match status" value="1"/>
</dbReference>
<dbReference type="InterPro" id="IPR006102">
    <property type="entry name" value="Ig-like_GH2"/>
</dbReference>
<evidence type="ECO:0000256" key="6">
    <source>
        <dbReference type="ARBA" id="ARBA00022801"/>
    </source>
</evidence>
<evidence type="ECO:0000256" key="11">
    <source>
        <dbReference type="SAM" id="SignalP"/>
    </source>
</evidence>
<dbReference type="SUPFAM" id="SSF51445">
    <property type="entry name" value="(Trans)glycosidases"/>
    <property type="match status" value="1"/>
</dbReference>
<dbReference type="Gene3D" id="3.20.20.80">
    <property type="entry name" value="Glycosidases"/>
    <property type="match status" value="1"/>
</dbReference>
<dbReference type="Proteomes" id="UP000019275">
    <property type="component" value="Unassembled WGS sequence"/>
</dbReference>
<comment type="caution">
    <text evidence="13">The sequence shown here is derived from an EMBL/GenBank/DDBJ whole genome shotgun (WGS) entry which is preliminary data.</text>
</comment>
<keyword evidence="6 10" id="KW-0378">Hydrolase</keyword>
<evidence type="ECO:0000256" key="7">
    <source>
        <dbReference type="ARBA" id="ARBA00022837"/>
    </source>
</evidence>
<dbReference type="InterPro" id="IPR011013">
    <property type="entry name" value="Gal_mutarotase_sf_dom"/>
</dbReference>
<dbReference type="Pfam" id="PF02836">
    <property type="entry name" value="Glyco_hydro_2_C"/>
    <property type="match status" value="1"/>
</dbReference>
<dbReference type="InterPro" id="IPR006101">
    <property type="entry name" value="Glyco_hydro_2"/>
</dbReference>
<dbReference type="PROSITE" id="PS00719">
    <property type="entry name" value="GLYCOSYL_HYDROL_F2_1"/>
    <property type="match status" value="1"/>
</dbReference>
<evidence type="ECO:0000313" key="14">
    <source>
        <dbReference type="Proteomes" id="UP000019275"/>
    </source>
</evidence>